<evidence type="ECO:0000313" key="2">
    <source>
        <dbReference type="Proteomes" id="UP000007151"/>
    </source>
</evidence>
<accession>A0A212EKS3</accession>
<organism evidence="1 2">
    <name type="scientific">Danaus plexippus plexippus</name>
    <dbReference type="NCBI Taxonomy" id="278856"/>
    <lineage>
        <taxon>Eukaryota</taxon>
        <taxon>Metazoa</taxon>
        <taxon>Ecdysozoa</taxon>
        <taxon>Arthropoda</taxon>
        <taxon>Hexapoda</taxon>
        <taxon>Insecta</taxon>
        <taxon>Pterygota</taxon>
        <taxon>Neoptera</taxon>
        <taxon>Endopterygota</taxon>
        <taxon>Lepidoptera</taxon>
        <taxon>Glossata</taxon>
        <taxon>Ditrysia</taxon>
        <taxon>Papilionoidea</taxon>
        <taxon>Nymphalidae</taxon>
        <taxon>Danainae</taxon>
        <taxon>Danaini</taxon>
        <taxon>Danaina</taxon>
        <taxon>Danaus</taxon>
        <taxon>Danaus</taxon>
    </lineage>
</organism>
<evidence type="ECO:0000313" key="1">
    <source>
        <dbReference type="EMBL" id="OWR42077.1"/>
    </source>
</evidence>
<proteinExistence type="predicted"/>
<protein>
    <submittedName>
        <fullName evidence="1">Uncharacterized protein</fullName>
    </submittedName>
</protein>
<dbReference type="InParanoid" id="A0A212EKS3"/>
<reference evidence="1 2" key="1">
    <citation type="journal article" date="2011" name="Cell">
        <title>The monarch butterfly genome yields insights into long-distance migration.</title>
        <authorList>
            <person name="Zhan S."/>
            <person name="Merlin C."/>
            <person name="Boore J.L."/>
            <person name="Reppert S.M."/>
        </authorList>
    </citation>
    <scope>NUCLEOTIDE SEQUENCE [LARGE SCALE GENOMIC DNA]</scope>
    <source>
        <strain evidence="1">F-2</strain>
    </source>
</reference>
<feature type="non-terminal residue" evidence="1">
    <location>
        <position position="13"/>
    </location>
</feature>
<sequence length="13" mass="1524">MTEENNIFANDII</sequence>
<gene>
    <name evidence="1" type="ORF">KGM_200135A</name>
</gene>
<keyword evidence="2" id="KW-1185">Reference proteome</keyword>
<dbReference type="Proteomes" id="UP000007151">
    <property type="component" value="Unassembled WGS sequence"/>
</dbReference>
<comment type="caution">
    <text evidence="1">The sequence shown here is derived from an EMBL/GenBank/DDBJ whole genome shotgun (WGS) entry which is preliminary data.</text>
</comment>
<name>A0A212EKS3_DANPL</name>
<dbReference type="EMBL" id="AGBW02014216">
    <property type="protein sequence ID" value="OWR42077.1"/>
    <property type="molecule type" value="Genomic_DNA"/>
</dbReference>
<dbReference type="KEGG" id="dpl:KGM_200135A"/>